<dbReference type="InterPro" id="IPR048332">
    <property type="entry name" value="GD_AH_C"/>
</dbReference>
<accession>A0A6I0FKB7</accession>
<organism evidence="5 6">
    <name type="scientific">Alkaliphilus pronyensis</name>
    <dbReference type="NCBI Taxonomy" id="1482732"/>
    <lineage>
        <taxon>Bacteria</taxon>
        <taxon>Bacillati</taxon>
        <taxon>Bacillota</taxon>
        <taxon>Clostridia</taxon>
        <taxon>Peptostreptococcales</taxon>
        <taxon>Natronincolaceae</taxon>
        <taxon>Alkaliphilus</taxon>
    </lineage>
</organism>
<gene>
    <name evidence="5" type="ORF">F8154_03870</name>
</gene>
<sequence>MKIKGYKRENGAYGIRNHLAIIPASICASETAMKISYLVPGSVALPHQHGCCQVGEDYKQTLRTLIGLGKNPNVGGVLVIGLGCEQIKPNEVAEEISKTGKPVEAIVIQECGGTLGAIQQGTRLASAMSQALSQQEKVEFDVGELVLALECGGSDPTSGIASNPAVGAASDLLIERGGISILSETTELIGAEHLLAKRCVSDEVANRLIEIVNQTENRAIEMGEDLRGSQPTPGNIEGGLSTIEEKSLGCIYKAGKAPVQEILDYGELVGKNKGLYIMDTPGEDIDSITGMLAGGAQIVLFTTGRGTPTGSPIAPVIKITGNGETYRKMIDNIDINAGKIIEEGVSIQELGQEIFDEIVKVSNGKLTKAEILGHKEFGIFRIGYTF</sequence>
<evidence type="ECO:0000259" key="4">
    <source>
        <dbReference type="Pfam" id="PF20629"/>
    </source>
</evidence>
<evidence type="ECO:0000313" key="6">
    <source>
        <dbReference type="Proteomes" id="UP000432715"/>
    </source>
</evidence>
<protein>
    <submittedName>
        <fullName evidence="5">UxaA family hydrolase</fullName>
    </submittedName>
</protein>
<keyword evidence="2" id="KW-0456">Lyase</keyword>
<reference evidence="5 6" key="1">
    <citation type="submission" date="2019-10" db="EMBL/GenBank/DDBJ databases">
        <title>Alkaliphilus serpentinus sp. nov. and Alkaliphilus pronyensis sp. nov., two novel anaerobic alkaliphilic species isolated from the serpentinized-hosted hydrothermal field of the Prony Bay (New Caledonia).</title>
        <authorList>
            <person name="Postec A."/>
        </authorList>
    </citation>
    <scope>NUCLEOTIDE SEQUENCE [LARGE SCALE GENOMIC DNA]</scope>
    <source>
        <strain evidence="5 6">LacV</strain>
    </source>
</reference>
<evidence type="ECO:0000256" key="1">
    <source>
        <dbReference type="ARBA" id="ARBA00010986"/>
    </source>
</evidence>
<name>A0A6I0FKB7_9FIRM</name>
<dbReference type="InterPro" id="IPR052172">
    <property type="entry name" value="UxaA_altronate/galactarate_dh"/>
</dbReference>
<dbReference type="GO" id="GO:0016787">
    <property type="term" value="F:hydrolase activity"/>
    <property type="evidence" value="ECO:0007669"/>
    <property type="project" value="UniProtKB-KW"/>
</dbReference>
<feature type="domain" description="D-galactarate/Altronate dehydratase C-terminal" evidence="4">
    <location>
        <begin position="144"/>
        <end position="383"/>
    </location>
</feature>
<feature type="domain" description="D-galactarate/Altronate dehydratase second" evidence="3">
    <location>
        <begin position="5"/>
        <end position="132"/>
    </location>
</feature>
<dbReference type="AlphaFoldDB" id="A0A6I0FKB7"/>
<proteinExistence type="inferred from homology"/>
<dbReference type="EMBL" id="WBZC01000011">
    <property type="protein sequence ID" value="KAB3536964.1"/>
    <property type="molecule type" value="Genomic_DNA"/>
</dbReference>
<dbReference type="GO" id="GO:0016829">
    <property type="term" value="F:lyase activity"/>
    <property type="evidence" value="ECO:0007669"/>
    <property type="project" value="UniProtKB-KW"/>
</dbReference>
<dbReference type="GO" id="GO:0019698">
    <property type="term" value="P:D-galacturonate catabolic process"/>
    <property type="evidence" value="ECO:0007669"/>
    <property type="project" value="TreeGrafter"/>
</dbReference>
<comment type="similarity">
    <text evidence="1">Belongs to the UxaA family.</text>
</comment>
<dbReference type="RefSeq" id="WP_151860280.1">
    <property type="nucleotide sequence ID" value="NZ_WBZC01000011.1"/>
</dbReference>
<evidence type="ECO:0000259" key="3">
    <source>
        <dbReference type="Pfam" id="PF04295"/>
    </source>
</evidence>
<keyword evidence="5" id="KW-0378">Hydrolase</keyword>
<evidence type="ECO:0000256" key="2">
    <source>
        <dbReference type="ARBA" id="ARBA00023239"/>
    </source>
</evidence>
<dbReference type="PANTHER" id="PTHR30536:SF5">
    <property type="entry name" value="ALTRONATE DEHYDRATASE"/>
    <property type="match status" value="1"/>
</dbReference>
<dbReference type="Pfam" id="PF04295">
    <property type="entry name" value="GD_AH_second"/>
    <property type="match status" value="1"/>
</dbReference>
<dbReference type="InterPro" id="IPR007392">
    <property type="entry name" value="GD_AH_second"/>
</dbReference>
<dbReference type="OrthoDB" id="9804574at2"/>
<dbReference type="Pfam" id="PF20629">
    <property type="entry name" value="GD_AH_C"/>
    <property type="match status" value="1"/>
</dbReference>
<keyword evidence="6" id="KW-1185">Reference proteome</keyword>
<comment type="caution">
    <text evidence="5">The sequence shown here is derived from an EMBL/GenBank/DDBJ whole genome shotgun (WGS) entry which is preliminary data.</text>
</comment>
<dbReference type="Proteomes" id="UP000432715">
    <property type="component" value="Unassembled WGS sequence"/>
</dbReference>
<dbReference type="PANTHER" id="PTHR30536">
    <property type="entry name" value="ALTRONATE/GALACTARATE DEHYDRATASE"/>
    <property type="match status" value="1"/>
</dbReference>
<evidence type="ECO:0000313" key="5">
    <source>
        <dbReference type="EMBL" id="KAB3536964.1"/>
    </source>
</evidence>